<dbReference type="AlphaFoldDB" id="A0AAN6Q3M6"/>
<organism evidence="1 2">
    <name type="scientific">Parathielavia hyrcaniae</name>
    <dbReference type="NCBI Taxonomy" id="113614"/>
    <lineage>
        <taxon>Eukaryota</taxon>
        <taxon>Fungi</taxon>
        <taxon>Dikarya</taxon>
        <taxon>Ascomycota</taxon>
        <taxon>Pezizomycotina</taxon>
        <taxon>Sordariomycetes</taxon>
        <taxon>Sordariomycetidae</taxon>
        <taxon>Sordariales</taxon>
        <taxon>Chaetomiaceae</taxon>
        <taxon>Parathielavia</taxon>
    </lineage>
</organism>
<protein>
    <submittedName>
        <fullName evidence="1">Uncharacterized protein</fullName>
    </submittedName>
</protein>
<name>A0AAN6Q3M6_9PEZI</name>
<reference evidence="1" key="1">
    <citation type="journal article" date="2023" name="Mol. Phylogenet. Evol.">
        <title>Genome-scale phylogeny and comparative genomics of the fungal order Sordariales.</title>
        <authorList>
            <person name="Hensen N."/>
            <person name="Bonometti L."/>
            <person name="Westerberg I."/>
            <person name="Brannstrom I.O."/>
            <person name="Guillou S."/>
            <person name="Cros-Aarteil S."/>
            <person name="Calhoun S."/>
            <person name="Haridas S."/>
            <person name="Kuo A."/>
            <person name="Mondo S."/>
            <person name="Pangilinan J."/>
            <person name="Riley R."/>
            <person name="LaButti K."/>
            <person name="Andreopoulos B."/>
            <person name="Lipzen A."/>
            <person name="Chen C."/>
            <person name="Yan M."/>
            <person name="Daum C."/>
            <person name="Ng V."/>
            <person name="Clum A."/>
            <person name="Steindorff A."/>
            <person name="Ohm R.A."/>
            <person name="Martin F."/>
            <person name="Silar P."/>
            <person name="Natvig D.O."/>
            <person name="Lalanne C."/>
            <person name="Gautier V."/>
            <person name="Ament-Velasquez S.L."/>
            <person name="Kruys A."/>
            <person name="Hutchinson M.I."/>
            <person name="Powell A.J."/>
            <person name="Barry K."/>
            <person name="Miller A.N."/>
            <person name="Grigoriev I.V."/>
            <person name="Debuchy R."/>
            <person name="Gladieux P."/>
            <person name="Hiltunen Thoren M."/>
            <person name="Johannesson H."/>
        </authorList>
    </citation>
    <scope>NUCLEOTIDE SEQUENCE</scope>
    <source>
        <strain evidence="1">CBS 757.83</strain>
    </source>
</reference>
<proteinExistence type="predicted"/>
<accession>A0AAN6Q3M6</accession>
<gene>
    <name evidence="1" type="ORF">N658DRAFT_331255</name>
</gene>
<comment type="caution">
    <text evidence="1">The sequence shown here is derived from an EMBL/GenBank/DDBJ whole genome shotgun (WGS) entry which is preliminary data.</text>
</comment>
<dbReference type="EMBL" id="MU863630">
    <property type="protein sequence ID" value="KAK4102992.1"/>
    <property type="molecule type" value="Genomic_DNA"/>
</dbReference>
<evidence type="ECO:0000313" key="2">
    <source>
        <dbReference type="Proteomes" id="UP001305647"/>
    </source>
</evidence>
<sequence length="268" mass="30188">MFFTMEPSTPRFQYGSLFGSAVLCPLTGHLFCALPSLPTKLRRAAVDFQIFLPVPRFRLGSKIGSDLEHRHSALRQDFAVDKSRQLAYSPSLRRFGQVPSLLEQWKEVMILTIANGRDSVGFRARGELKRRRAVVGSREPPFIRPRQACISAIASLLEIDRFLSLRETTRFPGGLPCDTARDRDASAWKVYRLPDILAESWSLSRRLDMARLCRYCDAGRVTDREWSKLSAPFLRIPAISSRSPKSLLRFTAGRDIQPTNAGVGGMDS</sequence>
<reference evidence="1" key="2">
    <citation type="submission" date="2023-05" db="EMBL/GenBank/DDBJ databases">
        <authorList>
            <consortium name="Lawrence Berkeley National Laboratory"/>
            <person name="Steindorff A."/>
            <person name="Hensen N."/>
            <person name="Bonometti L."/>
            <person name="Westerberg I."/>
            <person name="Brannstrom I.O."/>
            <person name="Guillou S."/>
            <person name="Cros-Aarteil S."/>
            <person name="Calhoun S."/>
            <person name="Haridas S."/>
            <person name="Kuo A."/>
            <person name="Mondo S."/>
            <person name="Pangilinan J."/>
            <person name="Riley R."/>
            <person name="Labutti K."/>
            <person name="Andreopoulos B."/>
            <person name="Lipzen A."/>
            <person name="Chen C."/>
            <person name="Yanf M."/>
            <person name="Daum C."/>
            <person name="Ng V."/>
            <person name="Clum A."/>
            <person name="Ohm R."/>
            <person name="Martin F."/>
            <person name="Silar P."/>
            <person name="Natvig D."/>
            <person name="Lalanne C."/>
            <person name="Gautier V."/>
            <person name="Ament-Velasquez S.L."/>
            <person name="Kruys A."/>
            <person name="Hutchinson M.I."/>
            <person name="Powell A.J."/>
            <person name="Barry K."/>
            <person name="Miller A.N."/>
            <person name="Grigoriev I.V."/>
            <person name="Debuchy R."/>
            <person name="Gladieux P."/>
            <person name="Thoren M.H."/>
            <person name="Johannesson H."/>
        </authorList>
    </citation>
    <scope>NUCLEOTIDE SEQUENCE</scope>
    <source>
        <strain evidence="1">CBS 757.83</strain>
    </source>
</reference>
<keyword evidence="2" id="KW-1185">Reference proteome</keyword>
<evidence type="ECO:0000313" key="1">
    <source>
        <dbReference type="EMBL" id="KAK4102992.1"/>
    </source>
</evidence>
<dbReference type="Proteomes" id="UP001305647">
    <property type="component" value="Unassembled WGS sequence"/>
</dbReference>